<reference evidence="1 2" key="1">
    <citation type="submission" date="2023-02" db="EMBL/GenBank/DDBJ databases">
        <title>Results of the 2020 Genomic Proficiency Test for the network of European Union Reference Laboratory for Antimicrobial Resistance assessing whole genome sequencing capacities.</title>
        <authorList>
            <person name="Hoffmann M."/>
            <person name="Luo Y."/>
            <person name="Sorensen L.H."/>
            <person name="Pedersen S.K."/>
            <person name="Hendriksen R.S."/>
        </authorList>
    </citation>
    <scope>NUCLEOTIDE SEQUENCE [LARGE SCALE GENOMIC DNA]</scope>
    <source>
        <strain evidence="1 2">GENOMIC22-006</strain>
    </source>
</reference>
<evidence type="ECO:0000313" key="1">
    <source>
        <dbReference type="EMBL" id="WEH23293.1"/>
    </source>
</evidence>
<proteinExistence type="predicted"/>
<dbReference type="AlphaFoldDB" id="A0ABD7XGC7"/>
<protein>
    <submittedName>
        <fullName evidence="1">Uncharacterized protein</fullName>
    </submittedName>
</protein>
<evidence type="ECO:0000313" key="2">
    <source>
        <dbReference type="Proteomes" id="UP001221642"/>
    </source>
</evidence>
<dbReference type="RefSeq" id="WP_023042524.1">
    <property type="nucleotide sequence ID" value="NZ_CP119159.1"/>
</dbReference>
<sequence>MSKEQILKGWVTKIGYYDSEIHLLKSMMHRQDYNEFDLENRKLGSLILNALSALGYENISDEEEDFENGINDKRVAENVIMQLYASDKQEKLESIKEKVVMDSMGLLEFQENWYGYSTWTIEGYEIETFTLGGHNLLEILEGLEGKFIYLVIDRFKEEEE</sequence>
<gene>
    <name evidence="1" type="ORF">P0D81_04515</name>
</gene>
<dbReference type="EMBL" id="CP119159">
    <property type="protein sequence ID" value="WEH23293.1"/>
    <property type="molecule type" value="Genomic_DNA"/>
</dbReference>
<dbReference type="Proteomes" id="UP001221642">
    <property type="component" value="Chromosome"/>
</dbReference>
<name>A0ABD7XGC7_ENTFL</name>
<organism evidence="1 2">
    <name type="scientific">Enterococcus faecalis</name>
    <name type="common">Streptococcus faecalis</name>
    <dbReference type="NCBI Taxonomy" id="1351"/>
    <lineage>
        <taxon>Bacteria</taxon>
        <taxon>Bacillati</taxon>
        <taxon>Bacillota</taxon>
        <taxon>Bacilli</taxon>
        <taxon>Lactobacillales</taxon>
        <taxon>Enterococcaceae</taxon>
        <taxon>Enterococcus</taxon>
    </lineage>
</organism>
<accession>A0ABD7XGC7</accession>